<evidence type="ECO:0000313" key="3">
    <source>
        <dbReference type="Proteomes" id="UP000005239"/>
    </source>
</evidence>
<dbReference type="AlphaFoldDB" id="A0A2A6D1Q2"/>
<sequence length="187" mass="19958">MVANFEDELRGSNEDGKKNEEVEKRREHSCTASLNRQETSLSPPFLSFREGVTPCQLSRSIRGVSLLGSGLGLLSEEGIGPISAHVTVSPECTPVVLDTTKSDESSIARRAPVHLVPTGVVLPVYSGERIGANTRCARKEEAPDSCYLMMLYLVTNMASGARSAVVTTGCPGIAFATPLMIGFDVTV</sequence>
<reference evidence="3" key="1">
    <citation type="journal article" date="2008" name="Nat. Genet.">
        <title>The Pristionchus pacificus genome provides a unique perspective on nematode lifestyle and parasitism.</title>
        <authorList>
            <person name="Dieterich C."/>
            <person name="Clifton S.W."/>
            <person name="Schuster L.N."/>
            <person name="Chinwalla A."/>
            <person name="Delehaunty K."/>
            <person name="Dinkelacker I."/>
            <person name="Fulton L."/>
            <person name="Fulton R."/>
            <person name="Godfrey J."/>
            <person name="Minx P."/>
            <person name="Mitreva M."/>
            <person name="Roeseler W."/>
            <person name="Tian H."/>
            <person name="Witte H."/>
            <person name="Yang S.P."/>
            <person name="Wilson R.K."/>
            <person name="Sommer R.J."/>
        </authorList>
    </citation>
    <scope>NUCLEOTIDE SEQUENCE [LARGE SCALE GENOMIC DNA]</scope>
    <source>
        <strain evidence="3">PS312</strain>
    </source>
</reference>
<evidence type="ECO:0000313" key="2">
    <source>
        <dbReference type="EnsemblMetazoa" id="PPA42311.1"/>
    </source>
</evidence>
<proteinExistence type="predicted"/>
<gene>
    <name evidence="2" type="primary">WBGene00280680</name>
</gene>
<keyword evidence="3" id="KW-1185">Reference proteome</keyword>
<accession>A0A2A6D1Q2</accession>
<organism evidence="2 3">
    <name type="scientific">Pristionchus pacificus</name>
    <name type="common">Parasitic nematode worm</name>
    <dbReference type="NCBI Taxonomy" id="54126"/>
    <lineage>
        <taxon>Eukaryota</taxon>
        <taxon>Metazoa</taxon>
        <taxon>Ecdysozoa</taxon>
        <taxon>Nematoda</taxon>
        <taxon>Chromadorea</taxon>
        <taxon>Rhabditida</taxon>
        <taxon>Rhabditina</taxon>
        <taxon>Diplogasteromorpha</taxon>
        <taxon>Diplogasteroidea</taxon>
        <taxon>Neodiplogasteridae</taxon>
        <taxon>Pristionchus</taxon>
    </lineage>
</organism>
<dbReference type="Proteomes" id="UP000005239">
    <property type="component" value="Unassembled WGS sequence"/>
</dbReference>
<dbReference type="EnsemblMetazoa" id="PPA42311.1">
    <property type="protein sequence ID" value="PPA42311.1"/>
    <property type="gene ID" value="WBGene00280680"/>
</dbReference>
<protein>
    <submittedName>
        <fullName evidence="2">Uncharacterized protein</fullName>
    </submittedName>
</protein>
<accession>A0A8R1UWE8</accession>
<name>A0A2A6D1Q2_PRIPA</name>
<feature type="compositionally biased region" description="Basic and acidic residues" evidence="1">
    <location>
        <begin position="7"/>
        <end position="29"/>
    </location>
</feature>
<evidence type="ECO:0000256" key="1">
    <source>
        <dbReference type="SAM" id="MobiDB-lite"/>
    </source>
</evidence>
<feature type="region of interest" description="Disordered" evidence="1">
    <location>
        <begin position="1"/>
        <end position="37"/>
    </location>
</feature>
<reference evidence="2" key="2">
    <citation type="submission" date="2022-06" db="UniProtKB">
        <authorList>
            <consortium name="EnsemblMetazoa"/>
        </authorList>
    </citation>
    <scope>IDENTIFICATION</scope>
    <source>
        <strain evidence="2">PS312</strain>
    </source>
</reference>